<name>A0A1M5Z4Y9_9FIRM</name>
<keyword evidence="5" id="KW-0004">4Fe-4S</keyword>
<comment type="pathway">
    <text evidence="3">Cofactor biosynthesis; NAD(+) biosynthesis; quinolinate from iminoaspartate: step 1/1.</text>
</comment>
<dbReference type="GO" id="GO:0034628">
    <property type="term" value="P:'de novo' NAD+ biosynthetic process from L-aspartate"/>
    <property type="evidence" value="ECO:0007669"/>
    <property type="project" value="TreeGrafter"/>
</dbReference>
<keyword evidence="8" id="KW-0479">Metal-binding</keyword>
<dbReference type="NCBIfam" id="NF006878">
    <property type="entry name" value="PRK09375.1-2"/>
    <property type="match status" value="1"/>
</dbReference>
<dbReference type="InterPro" id="IPR036094">
    <property type="entry name" value="NadA_sf"/>
</dbReference>
<dbReference type="STRING" id="1123282.SAMN02745823_03248"/>
<reference evidence="14 15" key="1">
    <citation type="submission" date="2016-11" db="EMBL/GenBank/DDBJ databases">
        <authorList>
            <person name="Jaros S."/>
            <person name="Januszkiewicz K."/>
            <person name="Wedrychowicz H."/>
        </authorList>
    </citation>
    <scope>NUCLEOTIDE SEQUENCE [LARGE SCALE GENOMIC DNA]</scope>
    <source>
        <strain evidence="14 15">DSM 10068</strain>
    </source>
</reference>
<evidence type="ECO:0000256" key="3">
    <source>
        <dbReference type="ARBA" id="ARBA00005065"/>
    </source>
</evidence>
<dbReference type="InterPro" id="IPR003473">
    <property type="entry name" value="NadA"/>
</dbReference>
<evidence type="ECO:0000313" key="15">
    <source>
        <dbReference type="Proteomes" id="UP000183995"/>
    </source>
</evidence>
<dbReference type="AlphaFoldDB" id="A0A1M5Z4Y9"/>
<keyword evidence="9" id="KW-0408">Iron</keyword>
<evidence type="ECO:0000256" key="6">
    <source>
        <dbReference type="ARBA" id="ARBA00022642"/>
    </source>
</evidence>
<organism evidence="14 15">
    <name type="scientific">Sporobacter termitidis DSM 10068</name>
    <dbReference type="NCBI Taxonomy" id="1123282"/>
    <lineage>
        <taxon>Bacteria</taxon>
        <taxon>Bacillati</taxon>
        <taxon>Bacillota</taxon>
        <taxon>Clostridia</taxon>
        <taxon>Eubacteriales</taxon>
        <taxon>Oscillospiraceae</taxon>
        <taxon>Sporobacter</taxon>
    </lineage>
</organism>
<evidence type="ECO:0000256" key="4">
    <source>
        <dbReference type="ARBA" id="ARBA00012669"/>
    </source>
</evidence>
<dbReference type="FunFam" id="3.40.50.10800:FF:000001">
    <property type="entry name" value="Quinolinate synthase A"/>
    <property type="match status" value="1"/>
</dbReference>
<evidence type="ECO:0000256" key="1">
    <source>
        <dbReference type="ARBA" id="ARBA00001966"/>
    </source>
</evidence>
<protein>
    <recommendedName>
        <fullName evidence="12 13">Quinolinate synthase</fullName>
        <ecNumber evidence="4 13">2.5.1.72</ecNumber>
    </recommendedName>
</protein>
<evidence type="ECO:0000256" key="12">
    <source>
        <dbReference type="ARBA" id="ARBA00073059"/>
    </source>
</evidence>
<keyword evidence="6" id="KW-0662">Pyridine nucleotide biosynthesis</keyword>
<accession>A0A1M5Z4Y9</accession>
<dbReference type="NCBIfam" id="TIGR00550">
    <property type="entry name" value="nadA"/>
    <property type="match status" value="1"/>
</dbReference>
<dbReference type="GO" id="GO:0046872">
    <property type="term" value="F:metal ion binding"/>
    <property type="evidence" value="ECO:0007669"/>
    <property type="project" value="UniProtKB-KW"/>
</dbReference>
<dbReference type="EMBL" id="FQXV01000013">
    <property type="protein sequence ID" value="SHI19337.1"/>
    <property type="molecule type" value="Genomic_DNA"/>
</dbReference>
<dbReference type="SUPFAM" id="SSF142754">
    <property type="entry name" value="NadA-like"/>
    <property type="match status" value="1"/>
</dbReference>
<evidence type="ECO:0000256" key="7">
    <source>
        <dbReference type="ARBA" id="ARBA00022679"/>
    </source>
</evidence>
<proteinExistence type="predicted"/>
<dbReference type="OrthoDB" id="9801204at2"/>
<dbReference type="UniPathway" id="UPA00253">
    <property type="reaction ID" value="UER00327"/>
</dbReference>
<dbReference type="EC" id="2.5.1.72" evidence="4 13"/>
<evidence type="ECO:0000256" key="9">
    <source>
        <dbReference type="ARBA" id="ARBA00023004"/>
    </source>
</evidence>
<evidence type="ECO:0000256" key="5">
    <source>
        <dbReference type="ARBA" id="ARBA00022485"/>
    </source>
</evidence>
<dbReference type="GO" id="GO:0051539">
    <property type="term" value="F:4 iron, 4 sulfur cluster binding"/>
    <property type="evidence" value="ECO:0007669"/>
    <property type="project" value="UniProtKB-KW"/>
</dbReference>
<evidence type="ECO:0000256" key="13">
    <source>
        <dbReference type="NCBIfam" id="TIGR00550"/>
    </source>
</evidence>
<comment type="cofactor">
    <cofactor evidence="1">
        <name>[4Fe-4S] cluster</name>
        <dbReference type="ChEBI" id="CHEBI:49883"/>
    </cofactor>
</comment>
<keyword evidence="15" id="KW-1185">Reference proteome</keyword>
<evidence type="ECO:0000256" key="2">
    <source>
        <dbReference type="ARBA" id="ARBA00003791"/>
    </source>
</evidence>
<comment type="function">
    <text evidence="2">Catalyzes the condensation of iminoaspartate with dihydroxyacetone phosphate to form quinolinate.</text>
</comment>
<dbReference type="Gene3D" id="3.40.50.10800">
    <property type="entry name" value="NadA-like"/>
    <property type="match status" value="3"/>
</dbReference>
<keyword evidence="7" id="KW-0808">Transferase</keyword>
<evidence type="ECO:0000313" key="14">
    <source>
        <dbReference type="EMBL" id="SHI19337.1"/>
    </source>
</evidence>
<gene>
    <name evidence="14" type="ORF">SAMN02745823_03248</name>
</gene>
<sequence>MGNFNETQQKILKLKKEKNALILAHFYVPLEVQDIADIVGDSFEMAKRAKEAEEDLIVICGVRFMGEGAKILSPDKKVLVPAIDAGCPMADMVTVEDVLRLKAEHPDAAVMAYVNSSAAVKSVADICCTSSSAVRIAKSQDADEIIFVPDMHLAEYTAGKVPEKKFILHTGFCPTHHRITEADILAAKKAHPDAKIAVHPECRADVVKHADFIGSTAEILRFSRETDAREFIIGTEMEIAARLQREVPEKKFYSVTSAFVCPNMKKNTLQAVLNCLENEEYEIRLDEAEAAAARRSLERMVSC</sequence>
<evidence type="ECO:0000256" key="11">
    <source>
        <dbReference type="ARBA" id="ARBA00050125"/>
    </source>
</evidence>
<evidence type="ECO:0000256" key="8">
    <source>
        <dbReference type="ARBA" id="ARBA00022723"/>
    </source>
</evidence>
<dbReference type="RefSeq" id="WP_073081210.1">
    <property type="nucleotide sequence ID" value="NZ_FQXV01000013.1"/>
</dbReference>
<dbReference type="GO" id="GO:0008987">
    <property type="term" value="F:quinolinate synthetase A activity"/>
    <property type="evidence" value="ECO:0007669"/>
    <property type="project" value="UniProtKB-UniRule"/>
</dbReference>
<dbReference type="PANTHER" id="PTHR30573:SF0">
    <property type="entry name" value="QUINOLINATE SYNTHASE, CHLOROPLASTIC"/>
    <property type="match status" value="1"/>
</dbReference>
<dbReference type="PANTHER" id="PTHR30573">
    <property type="entry name" value="QUINOLINATE SYNTHETASE A"/>
    <property type="match status" value="1"/>
</dbReference>
<evidence type="ECO:0000256" key="10">
    <source>
        <dbReference type="ARBA" id="ARBA00023014"/>
    </source>
</evidence>
<keyword evidence="10" id="KW-0411">Iron-sulfur</keyword>
<dbReference type="Proteomes" id="UP000183995">
    <property type="component" value="Unassembled WGS sequence"/>
</dbReference>
<comment type="catalytic activity">
    <reaction evidence="11">
        <text>iminosuccinate + dihydroxyacetone phosphate = quinolinate + phosphate + 2 H2O + H(+)</text>
        <dbReference type="Rhea" id="RHEA:25888"/>
        <dbReference type="ChEBI" id="CHEBI:15377"/>
        <dbReference type="ChEBI" id="CHEBI:15378"/>
        <dbReference type="ChEBI" id="CHEBI:29959"/>
        <dbReference type="ChEBI" id="CHEBI:43474"/>
        <dbReference type="ChEBI" id="CHEBI:57642"/>
        <dbReference type="ChEBI" id="CHEBI:77875"/>
        <dbReference type="EC" id="2.5.1.72"/>
    </reaction>
    <physiologicalReaction direction="left-to-right" evidence="11">
        <dbReference type="Rhea" id="RHEA:25889"/>
    </physiologicalReaction>
</comment>
<dbReference type="Pfam" id="PF02445">
    <property type="entry name" value="NadA"/>
    <property type="match status" value="1"/>
</dbReference>